<dbReference type="EC" id="3.4.11.-" evidence="10"/>
<dbReference type="Pfam" id="PF02127">
    <property type="entry name" value="Peptidase_M18"/>
    <property type="match status" value="1"/>
</dbReference>
<evidence type="ECO:0000256" key="6">
    <source>
        <dbReference type="ARBA" id="ARBA00022801"/>
    </source>
</evidence>
<dbReference type="InterPro" id="IPR001948">
    <property type="entry name" value="Peptidase_M18"/>
</dbReference>
<evidence type="ECO:0000313" key="12">
    <source>
        <dbReference type="Proteomes" id="UP000066203"/>
    </source>
</evidence>
<dbReference type="RefSeq" id="WP_060824037.1">
    <property type="nucleotide sequence ID" value="NZ_AP014938.1"/>
</dbReference>
<comment type="cofactor">
    <cofactor evidence="1 10">
        <name>Zn(2+)</name>
        <dbReference type="ChEBI" id="CHEBI:29105"/>
    </cofactor>
</comment>
<evidence type="ECO:0000256" key="4">
    <source>
        <dbReference type="ARBA" id="ARBA00022670"/>
    </source>
</evidence>
<dbReference type="GO" id="GO:0006508">
    <property type="term" value="P:proteolysis"/>
    <property type="evidence" value="ECO:0007669"/>
    <property type="project" value="UniProtKB-KW"/>
</dbReference>
<dbReference type="EMBL" id="AP014938">
    <property type="protein sequence ID" value="BAS19897.1"/>
    <property type="molecule type" value="Genomic_DNA"/>
</dbReference>
<proteinExistence type="inferred from homology"/>
<dbReference type="Proteomes" id="UP000066203">
    <property type="component" value="Chromosome"/>
</dbReference>
<protein>
    <recommendedName>
        <fullName evidence="10">M18 family aminopeptidase</fullName>
        <ecNumber evidence="10">3.4.11.-</ecNumber>
    </recommendedName>
</protein>
<keyword evidence="6 9" id="KW-0378">Hydrolase</keyword>
<name>A0A0K2RZ82_9MICC</name>
<dbReference type="GO" id="GO:0004177">
    <property type="term" value="F:aminopeptidase activity"/>
    <property type="evidence" value="ECO:0007669"/>
    <property type="project" value="UniProtKB-KW"/>
</dbReference>
<dbReference type="SUPFAM" id="SSF53187">
    <property type="entry name" value="Zn-dependent exopeptidases"/>
    <property type="match status" value="1"/>
</dbReference>
<evidence type="ECO:0000256" key="3">
    <source>
        <dbReference type="ARBA" id="ARBA00022438"/>
    </source>
</evidence>
<dbReference type="AlphaFoldDB" id="A0A0K2RZ82"/>
<sequence>MTVDAVKNIEDLAAFVAESPVSYLAARTVARRLQAAGFTELVETEAWDPQVATGRHFVVRDGAIIAWAGGAKAQKASGYRVLGAHTDSPSLKVKPSSSITTKGWHQIAVENYGGALLNSFLDRELCVAGRLTVLEDGELKDRLVRTGPIARIPQLAPHLDHKRNELVLDKQFNMYPVWGVDPAENDVLGYMAKHVIDGEPVDPESIVGYDLLFADSQPPRRFGADQELFASGRLDNLSSVHAGLTALERYVADNADEHATETVMLAAFDHEELGSESRSGAAGPFLEDILVRLSAARGESTEEYRRSVAASFCLSADAGHLVHPNYQGHHDPTVQPLPGGGPLLKINANQRYATDSVGAGVFAAACAKAGVPYQEFVSNNNMPCGSTIGPITATRLGMRTVDVGIGLLSMHSMREMCHVDDMAYMTRAVEGFFRL</sequence>
<comment type="similarity">
    <text evidence="2 9">Belongs to the peptidase M18 family.</text>
</comment>
<evidence type="ECO:0000256" key="10">
    <source>
        <dbReference type="RuleBase" id="RU004387"/>
    </source>
</evidence>
<gene>
    <name evidence="11" type="ORF">RM6536_0650</name>
</gene>
<keyword evidence="5 9" id="KW-0479">Metal-binding</keyword>
<evidence type="ECO:0000256" key="8">
    <source>
        <dbReference type="ARBA" id="ARBA00023049"/>
    </source>
</evidence>
<evidence type="ECO:0000313" key="11">
    <source>
        <dbReference type="EMBL" id="BAS19897.1"/>
    </source>
</evidence>
<keyword evidence="3 9" id="KW-0031">Aminopeptidase</keyword>
<evidence type="ECO:0000256" key="7">
    <source>
        <dbReference type="ARBA" id="ARBA00022833"/>
    </source>
</evidence>
<dbReference type="PANTHER" id="PTHR28570">
    <property type="entry name" value="ASPARTYL AMINOPEPTIDASE"/>
    <property type="match status" value="1"/>
</dbReference>
<dbReference type="InterPro" id="IPR023358">
    <property type="entry name" value="Peptidase_M18_dom2"/>
</dbReference>
<keyword evidence="7 9" id="KW-0862">Zinc</keyword>
<dbReference type="PRINTS" id="PR00932">
    <property type="entry name" value="AMINO1PTASE"/>
</dbReference>
<dbReference type="Gene3D" id="2.30.250.10">
    <property type="entry name" value="Aminopeptidase i, Domain 2"/>
    <property type="match status" value="1"/>
</dbReference>
<dbReference type="Gene3D" id="3.40.630.10">
    <property type="entry name" value="Zn peptidases"/>
    <property type="match status" value="1"/>
</dbReference>
<keyword evidence="8 9" id="KW-0482">Metalloprotease</keyword>
<dbReference type="SUPFAM" id="SSF101821">
    <property type="entry name" value="Aminopeptidase/glucanase lid domain"/>
    <property type="match status" value="1"/>
</dbReference>
<evidence type="ECO:0000256" key="1">
    <source>
        <dbReference type="ARBA" id="ARBA00001947"/>
    </source>
</evidence>
<organism evidence="11">
    <name type="scientific">Rothia mucilaginosa</name>
    <dbReference type="NCBI Taxonomy" id="43675"/>
    <lineage>
        <taxon>Bacteria</taxon>
        <taxon>Bacillati</taxon>
        <taxon>Actinomycetota</taxon>
        <taxon>Actinomycetes</taxon>
        <taxon>Micrococcales</taxon>
        <taxon>Micrococcaceae</taxon>
        <taxon>Rothia</taxon>
    </lineage>
</organism>
<reference evidence="12" key="1">
    <citation type="submission" date="2015-08" db="EMBL/GenBank/DDBJ databases">
        <title>Complete genome sequence of Rothia mucilaginosa strain NUM-Rm6536.</title>
        <authorList>
            <person name="Nambu T."/>
        </authorList>
    </citation>
    <scope>NUCLEOTIDE SEQUENCE [LARGE SCALE GENOMIC DNA]</scope>
    <source>
        <strain evidence="12">NUM-Rm6536</strain>
    </source>
</reference>
<dbReference type="PATRIC" id="fig|43675.28.peg.660"/>
<evidence type="ECO:0000256" key="9">
    <source>
        <dbReference type="RuleBase" id="RU004386"/>
    </source>
</evidence>
<dbReference type="GO" id="GO:0008270">
    <property type="term" value="F:zinc ion binding"/>
    <property type="evidence" value="ECO:0007669"/>
    <property type="project" value="InterPro"/>
</dbReference>
<evidence type="ECO:0000256" key="5">
    <source>
        <dbReference type="ARBA" id="ARBA00022723"/>
    </source>
</evidence>
<dbReference type="GO" id="GO:0008237">
    <property type="term" value="F:metallopeptidase activity"/>
    <property type="evidence" value="ECO:0007669"/>
    <property type="project" value="UniProtKB-KW"/>
</dbReference>
<dbReference type="GO" id="GO:0005737">
    <property type="term" value="C:cytoplasm"/>
    <property type="evidence" value="ECO:0007669"/>
    <property type="project" value="UniProtKB-ARBA"/>
</dbReference>
<dbReference type="PANTHER" id="PTHR28570:SF3">
    <property type="entry name" value="ASPARTYL AMINOPEPTIDASE"/>
    <property type="match status" value="1"/>
</dbReference>
<dbReference type="NCBIfam" id="NF002759">
    <property type="entry name" value="PRK02813.1"/>
    <property type="match status" value="1"/>
</dbReference>
<keyword evidence="4 9" id="KW-0645">Protease</keyword>
<evidence type="ECO:0000256" key="2">
    <source>
        <dbReference type="ARBA" id="ARBA00008290"/>
    </source>
</evidence>
<accession>A0A0K2RZ82</accession>
<dbReference type="CDD" id="cd05658">
    <property type="entry name" value="M18_DAP"/>
    <property type="match status" value="1"/>
</dbReference>